<dbReference type="GO" id="GO:0004725">
    <property type="term" value="F:protein tyrosine phosphatase activity"/>
    <property type="evidence" value="ECO:0007669"/>
    <property type="project" value="UniProtKB-EC"/>
</dbReference>
<dbReference type="SUPFAM" id="SSF52788">
    <property type="entry name" value="Phosphotyrosine protein phosphatases I"/>
    <property type="match status" value="1"/>
</dbReference>
<gene>
    <name evidence="8" type="ORF">QI30_15270</name>
</gene>
<evidence type="ECO:0000259" key="7">
    <source>
        <dbReference type="SMART" id="SM00226"/>
    </source>
</evidence>
<dbReference type="EC" id="3.1.3.48" evidence="2"/>
<protein>
    <recommendedName>
        <fullName evidence="2">protein-tyrosine-phosphatase</fullName>
        <ecNumber evidence="2">3.1.3.48</ecNumber>
    </recommendedName>
</protein>
<dbReference type="PRINTS" id="PR00719">
    <property type="entry name" value="LMWPTPASE"/>
</dbReference>
<evidence type="ECO:0000256" key="2">
    <source>
        <dbReference type="ARBA" id="ARBA00013064"/>
    </source>
</evidence>
<sequence length="148" mass="16926">MKKVVFICLGNICRSPMAEAIFRDLVKQQNLEAAFTIDSAGTAGWHEGERPHKGTLAKLREHDISTEGMYSRPLTKEDSERFDYFICMDESNVENTRRILGGDKEVLRLLDLTTHTVKEVPDPYYTGDFEETYQLCLEGCTKLLEKLC</sequence>
<organism evidence="8 9">
    <name type="scientific">Candidatus Kurthia intestinigallinarum</name>
    <dbReference type="NCBI Taxonomy" id="1562256"/>
    <lineage>
        <taxon>Bacteria</taxon>
        <taxon>Bacillati</taxon>
        <taxon>Bacillota</taxon>
        <taxon>Bacilli</taxon>
        <taxon>Bacillales</taxon>
        <taxon>Caryophanaceae</taxon>
        <taxon>Kurthia</taxon>
    </lineage>
</organism>
<evidence type="ECO:0000256" key="6">
    <source>
        <dbReference type="PIRSR" id="PIRSR617867-1"/>
    </source>
</evidence>
<dbReference type="CDD" id="cd16343">
    <property type="entry name" value="LMWPTP"/>
    <property type="match status" value="1"/>
</dbReference>
<keyword evidence="3" id="KW-0378">Hydrolase</keyword>
<dbReference type="RefSeq" id="WP_126991469.1">
    <property type="nucleotide sequence ID" value="NZ_JTFC01000039.1"/>
</dbReference>
<dbReference type="SMART" id="SM00226">
    <property type="entry name" value="LMWPc"/>
    <property type="match status" value="1"/>
</dbReference>
<dbReference type="EMBL" id="JTFC01000039">
    <property type="protein sequence ID" value="RUS53213.1"/>
    <property type="molecule type" value="Genomic_DNA"/>
</dbReference>
<feature type="domain" description="Phosphotyrosine protein phosphatase I" evidence="7">
    <location>
        <begin position="2"/>
        <end position="146"/>
    </location>
</feature>
<dbReference type="InterPro" id="IPR036196">
    <property type="entry name" value="Ptyr_pPase_sf"/>
</dbReference>
<reference evidence="8 9" key="1">
    <citation type="submission" date="2014-11" db="EMBL/GenBank/DDBJ databases">
        <title>Genome sequence and analysis of novel Kurthia sp.</title>
        <authorList>
            <person name="Lawson J.N."/>
            <person name="Gonzalez J.E."/>
            <person name="Rinauldi L."/>
            <person name="Xuan Z."/>
            <person name="Firman A."/>
            <person name="Shaddox L."/>
            <person name="Trudeau A."/>
            <person name="Shah S."/>
            <person name="Reiman D."/>
        </authorList>
    </citation>
    <scope>NUCLEOTIDE SEQUENCE [LARGE SCALE GENOMIC DNA]</scope>
    <source>
        <strain evidence="8 9">3B1D</strain>
    </source>
</reference>
<dbReference type="Pfam" id="PF01451">
    <property type="entry name" value="LMWPc"/>
    <property type="match status" value="1"/>
</dbReference>
<dbReference type="PANTHER" id="PTHR11717">
    <property type="entry name" value="LOW MOLECULAR WEIGHT PROTEIN TYROSINE PHOSPHATASE"/>
    <property type="match status" value="1"/>
</dbReference>
<feature type="active site" description="Proton donor" evidence="6">
    <location>
        <position position="122"/>
    </location>
</feature>
<dbReference type="Proteomes" id="UP000288623">
    <property type="component" value="Unassembled WGS sequence"/>
</dbReference>
<name>A0A433RR37_9BACL</name>
<dbReference type="InterPro" id="IPR050438">
    <property type="entry name" value="LMW_PTPase"/>
</dbReference>
<dbReference type="Gene3D" id="3.40.50.2300">
    <property type="match status" value="1"/>
</dbReference>
<dbReference type="InterPro" id="IPR017867">
    <property type="entry name" value="Tyr_phospatase_low_mol_wt"/>
</dbReference>
<keyword evidence="9" id="KW-1185">Reference proteome</keyword>
<dbReference type="OrthoDB" id="9784339at2"/>
<keyword evidence="4" id="KW-0904">Protein phosphatase</keyword>
<evidence type="ECO:0000313" key="8">
    <source>
        <dbReference type="EMBL" id="RUS53213.1"/>
    </source>
</evidence>
<comment type="similarity">
    <text evidence="1">Belongs to the low molecular weight phosphotyrosine protein phosphatase family.</text>
</comment>
<proteinExistence type="inferred from homology"/>
<evidence type="ECO:0000313" key="9">
    <source>
        <dbReference type="Proteomes" id="UP000288623"/>
    </source>
</evidence>
<dbReference type="AlphaFoldDB" id="A0A433RR37"/>
<evidence type="ECO:0000256" key="1">
    <source>
        <dbReference type="ARBA" id="ARBA00011063"/>
    </source>
</evidence>
<evidence type="ECO:0000256" key="3">
    <source>
        <dbReference type="ARBA" id="ARBA00022801"/>
    </source>
</evidence>
<feature type="active site" evidence="6">
    <location>
        <position position="14"/>
    </location>
</feature>
<comment type="caution">
    <text evidence="8">The sequence shown here is derived from an EMBL/GenBank/DDBJ whole genome shotgun (WGS) entry which is preliminary data.</text>
</comment>
<feature type="active site" description="Nucleophile" evidence="6">
    <location>
        <position position="8"/>
    </location>
</feature>
<comment type="catalytic activity">
    <reaction evidence="5">
        <text>O-phospho-L-tyrosyl-[protein] + H2O = L-tyrosyl-[protein] + phosphate</text>
        <dbReference type="Rhea" id="RHEA:10684"/>
        <dbReference type="Rhea" id="RHEA-COMP:10136"/>
        <dbReference type="Rhea" id="RHEA-COMP:20101"/>
        <dbReference type="ChEBI" id="CHEBI:15377"/>
        <dbReference type="ChEBI" id="CHEBI:43474"/>
        <dbReference type="ChEBI" id="CHEBI:46858"/>
        <dbReference type="ChEBI" id="CHEBI:61978"/>
        <dbReference type="EC" id="3.1.3.48"/>
    </reaction>
</comment>
<evidence type="ECO:0000256" key="5">
    <source>
        <dbReference type="ARBA" id="ARBA00051722"/>
    </source>
</evidence>
<dbReference type="InterPro" id="IPR023485">
    <property type="entry name" value="Ptyr_pPase"/>
</dbReference>
<dbReference type="PANTHER" id="PTHR11717:SF7">
    <property type="entry name" value="LOW MOLECULAR WEIGHT PHOSPHOTYROSINE PROTEIN PHOSPHATASE"/>
    <property type="match status" value="1"/>
</dbReference>
<accession>A0A433RR37</accession>
<evidence type="ECO:0000256" key="4">
    <source>
        <dbReference type="ARBA" id="ARBA00022912"/>
    </source>
</evidence>